<accession>A0A2N5EBI3</accession>
<dbReference type="PANTHER" id="PTHR43792">
    <property type="entry name" value="GNAT FAMILY, PUTATIVE (AFU_ORTHOLOGUE AFUA_3G00765)-RELATED-RELATED"/>
    <property type="match status" value="1"/>
</dbReference>
<dbReference type="Pfam" id="PF13302">
    <property type="entry name" value="Acetyltransf_3"/>
    <property type="match status" value="1"/>
</dbReference>
<feature type="domain" description="N-acetyltransferase" evidence="1">
    <location>
        <begin position="13"/>
        <end position="176"/>
    </location>
</feature>
<organism evidence="2 3">
    <name type="scientific">Chimaeribacter californicus</name>
    <dbReference type="NCBI Taxonomy" id="2060067"/>
    <lineage>
        <taxon>Bacteria</taxon>
        <taxon>Pseudomonadati</taxon>
        <taxon>Pseudomonadota</taxon>
        <taxon>Gammaproteobacteria</taxon>
        <taxon>Enterobacterales</taxon>
        <taxon>Yersiniaceae</taxon>
        <taxon>Chimaeribacter</taxon>
    </lineage>
</organism>
<keyword evidence="3" id="KW-1185">Reference proteome</keyword>
<evidence type="ECO:0000259" key="1">
    <source>
        <dbReference type="PROSITE" id="PS51186"/>
    </source>
</evidence>
<dbReference type="OrthoDB" id="9801656at2"/>
<dbReference type="RefSeq" id="WP_101815319.1">
    <property type="nucleotide sequence ID" value="NZ_PJZF01000004.1"/>
</dbReference>
<dbReference type="Proteomes" id="UP000234240">
    <property type="component" value="Unassembled WGS sequence"/>
</dbReference>
<keyword evidence="2" id="KW-0808">Transferase</keyword>
<evidence type="ECO:0000313" key="2">
    <source>
        <dbReference type="EMBL" id="PLR39503.1"/>
    </source>
</evidence>
<dbReference type="GO" id="GO:0016747">
    <property type="term" value="F:acyltransferase activity, transferring groups other than amino-acyl groups"/>
    <property type="evidence" value="ECO:0007669"/>
    <property type="project" value="InterPro"/>
</dbReference>
<dbReference type="PROSITE" id="PS51186">
    <property type="entry name" value="GNAT"/>
    <property type="match status" value="1"/>
</dbReference>
<sequence>MDALVPVIATDRLVLRGHTLADAAGQAELWANENVTRFIGDGGPSTTEESWSRLLRYAGHWHMLGFGYWAVEERVSGCYIGCTGFADYQRALTRDVSGMAEMGWTFLPAFHGRGYAAEAVQAAQAWAAENLKKPIFCMINPDNQPSIRLALKAGFIPDGEDQYHGRPVNLYACRAG</sequence>
<proteinExistence type="predicted"/>
<dbReference type="InterPro" id="IPR000182">
    <property type="entry name" value="GNAT_dom"/>
</dbReference>
<reference evidence="2 3" key="1">
    <citation type="submission" date="2017-12" db="EMBL/GenBank/DDBJ databases">
        <title>Characterization of six clinical isolates of Enterochimera gen. nov., a novel genus of the Yersiniaciae family and the three species Enterochimera arupensis sp. nov., Enterochimera coloradensis sp. nov, and Enterochimera californica sp. nov.</title>
        <authorList>
            <person name="Rossi A."/>
            <person name="Fisher M."/>
        </authorList>
    </citation>
    <scope>NUCLEOTIDE SEQUENCE [LARGE SCALE GENOMIC DNA]</scope>
    <source>
        <strain evidence="3">2015-Iso6</strain>
    </source>
</reference>
<comment type="caution">
    <text evidence="2">The sequence shown here is derived from an EMBL/GenBank/DDBJ whole genome shotgun (WGS) entry which is preliminary data.</text>
</comment>
<dbReference type="EMBL" id="PJZF01000004">
    <property type="protein sequence ID" value="PLR39503.1"/>
    <property type="molecule type" value="Genomic_DNA"/>
</dbReference>
<dbReference type="Gene3D" id="3.40.630.30">
    <property type="match status" value="1"/>
</dbReference>
<dbReference type="InterPro" id="IPR051531">
    <property type="entry name" value="N-acetyltransferase"/>
</dbReference>
<name>A0A2N5EBI3_9GAMM</name>
<gene>
    <name evidence="2" type="ORF">CYR55_06360</name>
</gene>
<dbReference type="SUPFAM" id="SSF55729">
    <property type="entry name" value="Acyl-CoA N-acyltransferases (Nat)"/>
    <property type="match status" value="1"/>
</dbReference>
<dbReference type="PANTHER" id="PTHR43792:SF16">
    <property type="entry name" value="N-ACETYLTRANSFERASE DOMAIN-CONTAINING PROTEIN"/>
    <property type="match status" value="1"/>
</dbReference>
<dbReference type="AlphaFoldDB" id="A0A2N5EBI3"/>
<protein>
    <submittedName>
        <fullName evidence="2">GNAT family N-acetyltransferase</fullName>
    </submittedName>
</protein>
<dbReference type="InterPro" id="IPR016181">
    <property type="entry name" value="Acyl_CoA_acyltransferase"/>
</dbReference>
<evidence type="ECO:0000313" key="3">
    <source>
        <dbReference type="Proteomes" id="UP000234240"/>
    </source>
</evidence>